<reference evidence="1" key="2">
    <citation type="submission" date="2020-09" db="EMBL/GenBank/DDBJ databases">
        <authorList>
            <person name="Sun Q."/>
            <person name="Ohkuma M."/>
        </authorList>
    </citation>
    <scope>NUCLEOTIDE SEQUENCE</scope>
    <source>
        <strain evidence="1">JCM 17251</strain>
    </source>
</reference>
<sequence length="57" mass="6765">MKRYRISYKQEFNGEILQDSYVRTVRSEWELQKAVSALYSDSHVFSVTCEELEGDLE</sequence>
<evidence type="ECO:0000313" key="2">
    <source>
        <dbReference type="Proteomes" id="UP000624041"/>
    </source>
</evidence>
<dbReference type="EMBL" id="BMOS01000031">
    <property type="protein sequence ID" value="GGN64482.1"/>
    <property type="molecule type" value="Genomic_DNA"/>
</dbReference>
<comment type="caution">
    <text evidence="1">The sequence shown here is derived from an EMBL/GenBank/DDBJ whole genome shotgun (WGS) entry which is preliminary data.</text>
</comment>
<organism evidence="1 2">
    <name type="scientific">Oceanobacillus indicireducens</name>
    <dbReference type="NCBI Taxonomy" id="1004261"/>
    <lineage>
        <taxon>Bacteria</taxon>
        <taxon>Bacillati</taxon>
        <taxon>Bacillota</taxon>
        <taxon>Bacilli</taxon>
        <taxon>Bacillales</taxon>
        <taxon>Bacillaceae</taxon>
        <taxon>Oceanobacillus</taxon>
    </lineage>
</organism>
<dbReference type="RefSeq" id="WP_188858882.1">
    <property type="nucleotide sequence ID" value="NZ_BMOS01000031.1"/>
</dbReference>
<keyword evidence="2" id="KW-1185">Reference proteome</keyword>
<evidence type="ECO:0000313" key="1">
    <source>
        <dbReference type="EMBL" id="GGN64482.1"/>
    </source>
</evidence>
<accession>A0A917Y213</accession>
<gene>
    <name evidence="1" type="ORF">GCM10007971_32420</name>
</gene>
<reference evidence="1" key="1">
    <citation type="journal article" date="2014" name="Int. J. Syst. Evol. Microbiol.">
        <title>Complete genome sequence of Corynebacterium casei LMG S-19264T (=DSM 44701T), isolated from a smear-ripened cheese.</title>
        <authorList>
            <consortium name="US DOE Joint Genome Institute (JGI-PGF)"/>
            <person name="Walter F."/>
            <person name="Albersmeier A."/>
            <person name="Kalinowski J."/>
            <person name="Ruckert C."/>
        </authorList>
    </citation>
    <scope>NUCLEOTIDE SEQUENCE</scope>
    <source>
        <strain evidence="1">JCM 17251</strain>
    </source>
</reference>
<dbReference type="Proteomes" id="UP000624041">
    <property type="component" value="Unassembled WGS sequence"/>
</dbReference>
<proteinExistence type="predicted"/>
<name>A0A917Y213_9BACI</name>
<protein>
    <submittedName>
        <fullName evidence="1">Uncharacterized protein</fullName>
    </submittedName>
</protein>
<dbReference type="AlphaFoldDB" id="A0A917Y213"/>